<evidence type="ECO:0000313" key="1">
    <source>
        <dbReference type="EMBL" id="PYE48440.1"/>
    </source>
</evidence>
<keyword evidence="4" id="KW-1185">Reference proteome</keyword>
<dbReference type="Proteomes" id="UP000509327">
    <property type="component" value="Chromosome"/>
</dbReference>
<dbReference type="InterPro" id="IPR032710">
    <property type="entry name" value="NTF2-like_dom_sf"/>
</dbReference>
<evidence type="ECO:0000313" key="4">
    <source>
        <dbReference type="Proteomes" id="UP000509327"/>
    </source>
</evidence>
<accession>A0A2V4V732</accession>
<dbReference type="EMBL" id="QJSW01000008">
    <property type="protein sequence ID" value="PYE48440.1"/>
    <property type="molecule type" value="Genomic_DNA"/>
</dbReference>
<protein>
    <submittedName>
        <fullName evidence="1">Uncharacterized protein</fullName>
    </submittedName>
</protein>
<evidence type="ECO:0000313" key="3">
    <source>
        <dbReference type="Proteomes" id="UP000247790"/>
    </source>
</evidence>
<dbReference type="RefSeq" id="WP_110897118.1">
    <property type="nucleotide sequence ID" value="NZ_CP054614.1"/>
</dbReference>
<organism evidence="1 3">
    <name type="scientific">Paenibacillus barcinonensis</name>
    <dbReference type="NCBI Taxonomy" id="198119"/>
    <lineage>
        <taxon>Bacteria</taxon>
        <taxon>Bacillati</taxon>
        <taxon>Bacillota</taxon>
        <taxon>Bacilli</taxon>
        <taxon>Bacillales</taxon>
        <taxon>Paenibacillaceae</taxon>
        <taxon>Paenibacillus</taxon>
    </lineage>
</organism>
<sequence>MLRRRNRNVLLQKIGFILFALLLLWLMVRSVPALFRADAPTDAAAVAEQFYKYEQMGDFGSSWELFHPLMKERFPKSAYVQNRAHIFMQHFGVKTFELEMEPPEREFDVEIIQGVKPFPEAYRIKVTQTYSGTFGQFDLVQTCYLVEDGKQWTLLWYYPEQQGRQDKASAV</sequence>
<name>A0A2V4V732_PAEBA</name>
<reference evidence="2 4" key="2">
    <citation type="submission" date="2020-06" db="EMBL/GenBank/DDBJ databases">
        <title>Complete genome of Paenibacillus barcinonensis KACC11450.</title>
        <authorList>
            <person name="Kim M."/>
            <person name="Park Y.-J."/>
            <person name="Shin J.-H."/>
        </authorList>
    </citation>
    <scope>NUCLEOTIDE SEQUENCE [LARGE SCALE GENOMIC DNA]</scope>
    <source>
        <strain evidence="2 4">KACC11450</strain>
    </source>
</reference>
<proteinExistence type="predicted"/>
<dbReference type="OrthoDB" id="2720594at2"/>
<dbReference type="EMBL" id="CP054614">
    <property type="protein sequence ID" value="QKS58849.1"/>
    <property type="molecule type" value="Genomic_DNA"/>
</dbReference>
<dbReference type="Proteomes" id="UP000247790">
    <property type="component" value="Unassembled WGS sequence"/>
</dbReference>
<reference evidence="1 3" key="1">
    <citation type="submission" date="2018-06" db="EMBL/GenBank/DDBJ databases">
        <title>Genomic Encyclopedia of Type Strains, Phase III (KMG-III): the genomes of soil and plant-associated and newly described type strains.</title>
        <authorList>
            <person name="Whitman W."/>
        </authorList>
    </citation>
    <scope>NUCLEOTIDE SEQUENCE [LARGE SCALE GENOMIC DNA]</scope>
    <source>
        <strain evidence="1 3">CECT 7022</strain>
    </source>
</reference>
<dbReference type="AlphaFoldDB" id="A0A2V4V732"/>
<gene>
    <name evidence="1" type="ORF">DFQ00_10830</name>
    <name evidence="2" type="ORF">HUB98_23245</name>
</gene>
<evidence type="ECO:0000313" key="2">
    <source>
        <dbReference type="EMBL" id="QKS58849.1"/>
    </source>
</evidence>
<dbReference type="SUPFAM" id="SSF54427">
    <property type="entry name" value="NTF2-like"/>
    <property type="match status" value="1"/>
</dbReference>